<feature type="compositionally biased region" description="Basic and acidic residues" evidence="6">
    <location>
        <begin position="189"/>
        <end position="204"/>
    </location>
</feature>
<evidence type="ECO:0000256" key="4">
    <source>
        <dbReference type="ARBA" id="ARBA00022833"/>
    </source>
</evidence>
<dbReference type="InterPro" id="IPR040023">
    <property type="entry name" value="WBP4"/>
</dbReference>
<feature type="region of interest" description="Disordered" evidence="6">
    <location>
        <begin position="27"/>
        <end position="108"/>
    </location>
</feature>
<keyword evidence="4" id="KW-0862">Zinc</keyword>
<evidence type="ECO:0000256" key="3">
    <source>
        <dbReference type="ARBA" id="ARBA00022771"/>
    </source>
</evidence>
<sequence>MSEYWKSTPSYWCKFCSQYVRDSPLERKNHEASGKHQNNIQRNLRELHKGREREERDKQRAKDEVARLNGLVGDKSGSNKSTIQPPSRPVQAQPAATPSSLAAQRKAHAEQLAAMGIDLPEELKKEVTGVGNYHVVAERVVGPAEGGAVSGHRSLAEILADAKRGDVEKPQNVESEDEGESISRRAYKRKAEEVEGARDEEAAPKRQAWGSNIKSYPGKTEAVDDGTDLDALLNGVAKKKEPEAKKEKTEEGGDVKQEGEIETTKPLSEIPDVSSIKPEVDAGSSAPTIMFKKRKGKK</sequence>
<feature type="compositionally biased region" description="Basic and acidic residues" evidence="6">
    <location>
        <begin position="161"/>
        <end position="171"/>
    </location>
</feature>
<dbReference type="GO" id="GO:0003723">
    <property type="term" value="F:RNA binding"/>
    <property type="evidence" value="ECO:0007669"/>
    <property type="project" value="TreeGrafter"/>
</dbReference>
<dbReference type="GO" id="GO:0000398">
    <property type="term" value="P:mRNA splicing, via spliceosome"/>
    <property type="evidence" value="ECO:0007669"/>
    <property type="project" value="InterPro"/>
</dbReference>
<keyword evidence="2" id="KW-0479">Metal-binding</keyword>
<dbReference type="PANTHER" id="PTHR13173:SF10">
    <property type="entry name" value="WW DOMAIN-BINDING PROTEIN 4"/>
    <property type="match status" value="1"/>
</dbReference>
<dbReference type="Pfam" id="PF06220">
    <property type="entry name" value="zf-U1"/>
    <property type="match status" value="1"/>
</dbReference>
<keyword evidence="3" id="KW-0863">Zinc-finger</keyword>
<feature type="compositionally biased region" description="Basic and acidic residues" evidence="6">
    <location>
        <begin position="238"/>
        <end position="263"/>
    </location>
</feature>
<protein>
    <recommendedName>
        <fullName evidence="7">Matrin-type domain-containing protein</fullName>
    </recommendedName>
</protein>
<dbReference type="EMBL" id="LT882676">
    <property type="protein sequence ID" value="SMY20245.1"/>
    <property type="molecule type" value="Genomic_DNA"/>
</dbReference>
<keyword evidence="5" id="KW-0539">Nucleus</keyword>
<dbReference type="PANTHER" id="PTHR13173">
    <property type="entry name" value="WW DOMAIN BINDING PROTEIN 4"/>
    <property type="match status" value="1"/>
</dbReference>
<evidence type="ECO:0000256" key="5">
    <source>
        <dbReference type="ARBA" id="ARBA00023242"/>
    </source>
</evidence>
<dbReference type="GO" id="GO:0071011">
    <property type="term" value="C:precatalytic spliceosome"/>
    <property type="evidence" value="ECO:0007669"/>
    <property type="project" value="TreeGrafter"/>
</dbReference>
<dbReference type="PROSITE" id="PS50171">
    <property type="entry name" value="ZF_MATRIN"/>
    <property type="match status" value="1"/>
</dbReference>
<evidence type="ECO:0000313" key="8">
    <source>
        <dbReference type="EMBL" id="SMY20245.1"/>
    </source>
</evidence>
<reference evidence="8 9" key="1">
    <citation type="submission" date="2016-10" db="EMBL/GenBank/DDBJ databases">
        <authorList>
            <person name="Varghese N."/>
        </authorList>
    </citation>
    <scope>NUCLEOTIDE SEQUENCE [LARGE SCALE GENOMIC DNA]</scope>
</reference>
<organism evidence="8 9">
    <name type="scientific">Zymoseptoria tritici ST99CH_1A5</name>
    <dbReference type="NCBI Taxonomy" id="1276529"/>
    <lineage>
        <taxon>Eukaryota</taxon>
        <taxon>Fungi</taxon>
        <taxon>Dikarya</taxon>
        <taxon>Ascomycota</taxon>
        <taxon>Pezizomycotina</taxon>
        <taxon>Dothideomycetes</taxon>
        <taxon>Dothideomycetidae</taxon>
        <taxon>Mycosphaerellales</taxon>
        <taxon>Mycosphaerellaceae</taxon>
        <taxon>Zymoseptoria</taxon>
    </lineage>
</organism>
<dbReference type="InterPro" id="IPR000690">
    <property type="entry name" value="Matrin/U1-C_Znf_C2H2"/>
</dbReference>
<evidence type="ECO:0000256" key="1">
    <source>
        <dbReference type="ARBA" id="ARBA00004123"/>
    </source>
</evidence>
<feature type="compositionally biased region" description="Polar residues" evidence="6">
    <location>
        <begin position="76"/>
        <end position="85"/>
    </location>
</feature>
<evidence type="ECO:0000313" key="9">
    <source>
        <dbReference type="Proteomes" id="UP000215453"/>
    </source>
</evidence>
<dbReference type="InterPro" id="IPR013085">
    <property type="entry name" value="U1-CZ_Znf_C2H2"/>
</dbReference>
<evidence type="ECO:0000259" key="7">
    <source>
        <dbReference type="PROSITE" id="PS50171"/>
    </source>
</evidence>
<feature type="compositionally biased region" description="Basic and acidic residues" evidence="6">
    <location>
        <begin position="43"/>
        <end position="66"/>
    </location>
</feature>
<evidence type="ECO:0000256" key="6">
    <source>
        <dbReference type="SAM" id="MobiDB-lite"/>
    </source>
</evidence>
<dbReference type="Gene3D" id="3.30.160.60">
    <property type="entry name" value="Classic Zinc Finger"/>
    <property type="match status" value="1"/>
</dbReference>
<evidence type="ECO:0000256" key="2">
    <source>
        <dbReference type="ARBA" id="ARBA00022723"/>
    </source>
</evidence>
<gene>
    <name evidence="8" type="ORF">ZT1A5_G1680</name>
</gene>
<dbReference type="SUPFAM" id="SSF57667">
    <property type="entry name" value="beta-beta-alpha zinc fingers"/>
    <property type="match status" value="1"/>
</dbReference>
<dbReference type="InterPro" id="IPR036236">
    <property type="entry name" value="Znf_C2H2_sf"/>
</dbReference>
<comment type="subcellular location">
    <subcellularLocation>
        <location evidence="1">Nucleus</location>
    </subcellularLocation>
</comment>
<name>A0A1Y6L7A9_ZYMTR</name>
<dbReference type="AlphaFoldDB" id="A0A1Y6L7A9"/>
<dbReference type="Proteomes" id="UP000215453">
    <property type="component" value="Chromosome 1"/>
</dbReference>
<proteinExistence type="predicted"/>
<dbReference type="GO" id="GO:0008270">
    <property type="term" value="F:zinc ion binding"/>
    <property type="evidence" value="ECO:0007669"/>
    <property type="project" value="UniProtKB-KW"/>
</dbReference>
<feature type="domain" description="Matrin-type" evidence="7">
    <location>
        <begin position="11"/>
        <end position="42"/>
    </location>
</feature>
<feature type="region of interest" description="Disordered" evidence="6">
    <location>
        <begin position="161"/>
        <end position="298"/>
    </location>
</feature>
<accession>A0A1Y6L7A9</accession>